<evidence type="ECO:0000313" key="7">
    <source>
        <dbReference type="Proteomes" id="UP000298030"/>
    </source>
</evidence>
<feature type="compositionally biased region" description="Low complexity" evidence="3">
    <location>
        <begin position="645"/>
        <end position="660"/>
    </location>
</feature>
<dbReference type="GO" id="GO:0008270">
    <property type="term" value="F:zinc ion binding"/>
    <property type="evidence" value="ECO:0007669"/>
    <property type="project" value="InterPro"/>
</dbReference>
<proteinExistence type="predicted"/>
<dbReference type="Proteomes" id="UP000298030">
    <property type="component" value="Unassembled WGS sequence"/>
</dbReference>
<dbReference type="SMART" id="SM00066">
    <property type="entry name" value="GAL4"/>
    <property type="match status" value="1"/>
</dbReference>
<dbReference type="SMART" id="SM00906">
    <property type="entry name" value="Fungal_trans"/>
    <property type="match status" value="1"/>
</dbReference>
<organism evidence="6 7">
    <name type="scientific">Coprinellus micaceus</name>
    <name type="common">Glistening ink-cap mushroom</name>
    <name type="synonym">Coprinus micaceus</name>
    <dbReference type="NCBI Taxonomy" id="71717"/>
    <lineage>
        <taxon>Eukaryota</taxon>
        <taxon>Fungi</taxon>
        <taxon>Dikarya</taxon>
        <taxon>Basidiomycota</taxon>
        <taxon>Agaricomycotina</taxon>
        <taxon>Agaricomycetes</taxon>
        <taxon>Agaricomycetidae</taxon>
        <taxon>Agaricales</taxon>
        <taxon>Agaricineae</taxon>
        <taxon>Psathyrellaceae</taxon>
        <taxon>Coprinellus</taxon>
    </lineage>
</organism>
<name>A0A4Y7TSS6_COPMI</name>
<feature type="domain" description="Zn(2)-C6 fungal-type" evidence="4">
    <location>
        <begin position="34"/>
        <end position="79"/>
    </location>
</feature>
<keyword evidence="7" id="KW-1185">Reference proteome</keyword>
<dbReference type="CDD" id="cd12148">
    <property type="entry name" value="fungal_TF_MHR"/>
    <property type="match status" value="1"/>
</dbReference>
<dbReference type="PANTHER" id="PTHR46910">
    <property type="entry name" value="TRANSCRIPTION FACTOR PDR1"/>
    <property type="match status" value="1"/>
</dbReference>
<feature type="region of interest" description="Disordered" evidence="3">
    <location>
        <begin position="103"/>
        <end position="124"/>
    </location>
</feature>
<sequence>MTKGPSSDASTGKVMSPGTKTEDLPASRTQSKKRRIPGACDICKRKKSDSGELPGNKCSNCIQLGLECTHKEVTKGYVESLEARLEKMDRLLRRLLPGVDLNQEVSPSAAGKKPEPVPKEPVTPQVESEVLGKLSSLTLEPHSHRFFGKSSQYDLLQTALDLREEFTGEGLAYVKPALPMKRPEFWDIPEWMTYDPEIDQEERNYVFPEDDLYPSLIDAYFANINPFHPLLHKSIFEQQVASGLHYRDSMFAKVFLLVCAHGARYCEDPRALAEGTTSARSAGWKWFEQVNIMRRNLFNRVVLYELQMHALYVLYASSSEMPQGVWAQIGMALRLSQEVGGHRRRRSKDSAPTAEDEMWKRAFWVVLSVDRWISQSSGRPCGLQDEDFDLDLPLEVDDEHWETGFVQPEGTPSTVTYFNSFLGLMDILAHAMRLIYSTKRSKFAKKGTERSEQETIAELDAAMNQWMDSVPEHLRWNTQHKSELFLKQSSALHAVYYYLHIFIHRPFIPSPRNPTPGAFPSLAICTNAARSCCHVLESFHRLSPLLPPQPFQGIAFSAAVVLLLNIWSGKRTGFAPNPRRELEDVQRCMDMLRSSERRCAAAGRCLDLLTELASAGNLSTAFAQNDAKSKKKRSRSDTEAEDTDSSSSSSSFPVTPPSTSETRRTAGTRRVSLSQQPNSPISPVEPPINFLLPMYSNDLGRLPVYGQFNFADTANVNAFLGDQLGQIHTSIPTKTSNSYHFDQPPNSVNPALLSSLSMGEPGIGFFGPSHDDFIMDSMIKDAALHGGSVPPPIQPPASTDIGNGIGSDVASSRPGPTLTAADIAALFAQCSTDFHALAQNLGPFGPHQPMIDTEMMKMWNTAPASLQADEWGTFISNVGQLTQSARQSPAPPP</sequence>
<dbReference type="InterPro" id="IPR001138">
    <property type="entry name" value="Zn2Cys6_DnaBD"/>
</dbReference>
<dbReference type="GO" id="GO:0003677">
    <property type="term" value="F:DNA binding"/>
    <property type="evidence" value="ECO:0007669"/>
    <property type="project" value="InterPro"/>
</dbReference>
<keyword evidence="1" id="KW-0479">Metal-binding</keyword>
<evidence type="ECO:0008006" key="8">
    <source>
        <dbReference type="Google" id="ProtNLM"/>
    </source>
</evidence>
<keyword evidence="2" id="KW-0539">Nucleus</keyword>
<accession>A0A4Y7TSS6</accession>
<evidence type="ECO:0000259" key="5">
    <source>
        <dbReference type="SMART" id="SM00906"/>
    </source>
</evidence>
<evidence type="ECO:0000256" key="3">
    <source>
        <dbReference type="SAM" id="MobiDB-lite"/>
    </source>
</evidence>
<feature type="domain" description="Xylanolytic transcriptional activator regulatory" evidence="5">
    <location>
        <begin position="325"/>
        <end position="399"/>
    </location>
</feature>
<feature type="region of interest" description="Disordered" evidence="3">
    <location>
        <begin position="1"/>
        <end position="54"/>
    </location>
</feature>
<feature type="compositionally biased region" description="Polar residues" evidence="3">
    <location>
        <begin position="1"/>
        <end position="10"/>
    </location>
</feature>
<protein>
    <recommendedName>
        <fullName evidence="8">Zn(2)-C6 fungal-type domain-containing protein</fullName>
    </recommendedName>
</protein>
<dbReference type="PANTHER" id="PTHR46910:SF38">
    <property type="entry name" value="ZN(2)-C6 FUNGAL-TYPE DOMAIN-CONTAINING PROTEIN"/>
    <property type="match status" value="1"/>
</dbReference>
<comment type="caution">
    <text evidence="6">The sequence shown here is derived from an EMBL/GenBank/DDBJ whole genome shotgun (WGS) entry which is preliminary data.</text>
</comment>
<dbReference type="SUPFAM" id="SSF57701">
    <property type="entry name" value="Zn2/Cys6 DNA-binding domain"/>
    <property type="match status" value="1"/>
</dbReference>
<dbReference type="GO" id="GO:0000981">
    <property type="term" value="F:DNA-binding transcription factor activity, RNA polymerase II-specific"/>
    <property type="evidence" value="ECO:0007669"/>
    <property type="project" value="InterPro"/>
</dbReference>
<dbReference type="AlphaFoldDB" id="A0A4Y7TSS6"/>
<dbReference type="InterPro" id="IPR007219">
    <property type="entry name" value="XnlR_reg_dom"/>
</dbReference>
<dbReference type="CDD" id="cd00067">
    <property type="entry name" value="GAL4"/>
    <property type="match status" value="1"/>
</dbReference>
<dbReference type="GO" id="GO:0006351">
    <property type="term" value="P:DNA-templated transcription"/>
    <property type="evidence" value="ECO:0007669"/>
    <property type="project" value="InterPro"/>
</dbReference>
<evidence type="ECO:0000313" key="6">
    <source>
        <dbReference type="EMBL" id="TEB37206.1"/>
    </source>
</evidence>
<evidence type="ECO:0000256" key="2">
    <source>
        <dbReference type="ARBA" id="ARBA00023242"/>
    </source>
</evidence>
<evidence type="ECO:0000256" key="1">
    <source>
        <dbReference type="ARBA" id="ARBA00022723"/>
    </source>
</evidence>
<dbReference type="OrthoDB" id="4456959at2759"/>
<feature type="compositionally biased region" description="Polar residues" evidence="3">
    <location>
        <begin position="671"/>
        <end position="681"/>
    </location>
</feature>
<dbReference type="InterPro" id="IPR036864">
    <property type="entry name" value="Zn2-C6_fun-type_DNA-bd_sf"/>
</dbReference>
<reference evidence="6 7" key="1">
    <citation type="journal article" date="2019" name="Nat. Ecol. Evol.">
        <title>Megaphylogeny resolves global patterns of mushroom evolution.</title>
        <authorList>
            <person name="Varga T."/>
            <person name="Krizsan K."/>
            <person name="Foldi C."/>
            <person name="Dima B."/>
            <person name="Sanchez-Garcia M."/>
            <person name="Sanchez-Ramirez S."/>
            <person name="Szollosi G.J."/>
            <person name="Szarkandi J.G."/>
            <person name="Papp V."/>
            <person name="Albert L."/>
            <person name="Andreopoulos W."/>
            <person name="Angelini C."/>
            <person name="Antonin V."/>
            <person name="Barry K.W."/>
            <person name="Bougher N.L."/>
            <person name="Buchanan P."/>
            <person name="Buyck B."/>
            <person name="Bense V."/>
            <person name="Catcheside P."/>
            <person name="Chovatia M."/>
            <person name="Cooper J."/>
            <person name="Damon W."/>
            <person name="Desjardin D."/>
            <person name="Finy P."/>
            <person name="Geml J."/>
            <person name="Haridas S."/>
            <person name="Hughes K."/>
            <person name="Justo A."/>
            <person name="Karasinski D."/>
            <person name="Kautmanova I."/>
            <person name="Kiss B."/>
            <person name="Kocsube S."/>
            <person name="Kotiranta H."/>
            <person name="LaButti K.M."/>
            <person name="Lechner B.E."/>
            <person name="Liimatainen K."/>
            <person name="Lipzen A."/>
            <person name="Lukacs Z."/>
            <person name="Mihaltcheva S."/>
            <person name="Morgado L.N."/>
            <person name="Niskanen T."/>
            <person name="Noordeloos M.E."/>
            <person name="Ohm R.A."/>
            <person name="Ortiz-Santana B."/>
            <person name="Ovrebo C."/>
            <person name="Racz N."/>
            <person name="Riley R."/>
            <person name="Savchenko A."/>
            <person name="Shiryaev A."/>
            <person name="Soop K."/>
            <person name="Spirin V."/>
            <person name="Szebenyi C."/>
            <person name="Tomsovsky M."/>
            <person name="Tulloss R.E."/>
            <person name="Uehling J."/>
            <person name="Grigoriev I.V."/>
            <person name="Vagvolgyi C."/>
            <person name="Papp T."/>
            <person name="Martin F.M."/>
            <person name="Miettinen O."/>
            <person name="Hibbett D.S."/>
            <person name="Nagy L.G."/>
        </authorList>
    </citation>
    <scope>NUCLEOTIDE SEQUENCE [LARGE SCALE GENOMIC DNA]</scope>
    <source>
        <strain evidence="6 7">FP101781</strain>
    </source>
</reference>
<dbReference type="InterPro" id="IPR050987">
    <property type="entry name" value="AtrR-like"/>
</dbReference>
<dbReference type="EMBL" id="QPFP01000004">
    <property type="protein sequence ID" value="TEB37206.1"/>
    <property type="molecule type" value="Genomic_DNA"/>
</dbReference>
<dbReference type="Gene3D" id="4.10.240.10">
    <property type="entry name" value="Zn(2)-C6 fungal-type DNA-binding domain"/>
    <property type="match status" value="1"/>
</dbReference>
<dbReference type="Pfam" id="PF04082">
    <property type="entry name" value="Fungal_trans"/>
    <property type="match status" value="1"/>
</dbReference>
<gene>
    <name evidence="6" type="ORF">FA13DRAFT_1752119</name>
</gene>
<feature type="region of interest" description="Disordered" evidence="3">
    <location>
        <begin position="623"/>
        <end position="684"/>
    </location>
</feature>
<evidence type="ECO:0000259" key="4">
    <source>
        <dbReference type="SMART" id="SM00066"/>
    </source>
</evidence>
<dbReference type="STRING" id="71717.A0A4Y7TSS6"/>